<keyword evidence="2" id="KW-1185">Reference proteome</keyword>
<proteinExistence type="predicted"/>
<name>A0ACD5Z3J3_AVESA</name>
<accession>A0ACD5Z3J3</accession>
<dbReference type="Proteomes" id="UP001732700">
    <property type="component" value="Chromosome 6C"/>
</dbReference>
<evidence type="ECO:0000313" key="1">
    <source>
        <dbReference type="EnsemblPlants" id="AVESA.00010b.r2.6CG1085610.1.CDS"/>
    </source>
</evidence>
<evidence type="ECO:0000313" key="2">
    <source>
        <dbReference type="Proteomes" id="UP001732700"/>
    </source>
</evidence>
<reference evidence="1" key="2">
    <citation type="submission" date="2025-09" db="UniProtKB">
        <authorList>
            <consortium name="EnsemblPlants"/>
        </authorList>
    </citation>
    <scope>IDENTIFICATION</scope>
</reference>
<organism evidence="1 2">
    <name type="scientific">Avena sativa</name>
    <name type="common">Oat</name>
    <dbReference type="NCBI Taxonomy" id="4498"/>
    <lineage>
        <taxon>Eukaryota</taxon>
        <taxon>Viridiplantae</taxon>
        <taxon>Streptophyta</taxon>
        <taxon>Embryophyta</taxon>
        <taxon>Tracheophyta</taxon>
        <taxon>Spermatophyta</taxon>
        <taxon>Magnoliopsida</taxon>
        <taxon>Liliopsida</taxon>
        <taxon>Poales</taxon>
        <taxon>Poaceae</taxon>
        <taxon>BOP clade</taxon>
        <taxon>Pooideae</taxon>
        <taxon>Poodae</taxon>
        <taxon>Poeae</taxon>
        <taxon>Poeae Chloroplast Group 1 (Aveneae type)</taxon>
        <taxon>Aveninae</taxon>
        <taxon>Avena</taxon>
    </lineage>
</organism>
<reference evidence="1" key="1">
    <citation type="submission" date="2021-05" db="EMBL/GenBank/DDBJ databases">
        <authorList>
            <person name="Scholz U."/>
            <person name="Mascher M."/>
            <person name="Fiebig A."/>
        </authorList>
    </citation>
    <scope>NUCLEOTIDE SEQUENCE [LARGE SCALE GENOMIC DNA]</scope>
</reference>
<protein>
    <submittedName>
        <fullName evidence="1">Uncharacterized protein</fullName>
    </submittedName>
</protein>
<sequence length="262" mass="29692">MIGHVCSGQTSNTGRSPVASVTSHEFSGPHPSVTSPLLLFLPVLLFLTLEATFPTSLPSCCSRKPTAPPSQSPLRQPPPSPLAMGSRGDGEEMRHDDRNGDFDANQTMYDSDYHGLEDEDTPMKTLDKLWEMTVELKESVFSSLLDSVETKLWEPVDTTKHKRDLRWVQDKVIKVEKERDAALALKAKEEQELTQARNDLHQAKVLQYTTTSINKCMRKNAEKQLKLYKEDAKRKEQTIRSLLSQEDAHRAKIRKIKEMCDN</sequence>
<dbReference type="EnsemblPlants" id="AVESA.00010b.r2.6CG1085610.1">
    <property type="protein sequence ID" value="AVESA.00010b.r2.6CG1085610.1.CDS"/>
    <property type="gene ID" value="AVESA.00010b.r2.6CG1085610"/>
</dbReference>